<comment type="caution">
    <text evidence="5">The sequence shown here is derived from an EMBL/GenBank/DDBJ whole genome shotgun (WGS) entry which is preliminary data.</text>
</comment>
<dbReference type="Gene3D" id="1.20.5.170">
    <property type="match status" value="1"/>
</dbReference>
<dbReference type="InterPro" id="IPR004827">
    <property type="entry name" value="bZIP"/>
</dbReference>
<keyword evidence="6" id="KW-1185">Reference proteome</keyword>
<dbReference type="SMART" id="SM00338">
    <property type="entry name" value="BRLZ"/>
    <property type="match status" value="1"/>
</dbReference>
<dbReference type="PROSITE" id="PS00036">
    <property type="entry name" value="BZIP_BASIC"/>
    <property type="match status" value="1"/>
</dbReference>
<evidence type="ECO:0000256" key="2">
    <source>
        <dbReference type="SAM" id="MobiDB-lite"/>
    </source>
</evidence>
<sequence length="202" mass="22828">MTDLDLYTLQELEPLPDYFTYSDTTECSSPGLPRKRLLEDDESLYPAGTEAYKKARKRRQNRESATRSRARKKIEVNKMDTEISQLSDINQKLTLENTALRAENEILKKELAFYQGMVNPEKPKMKGAKKSTAWLAVSVVLSMICVVLATHNESSDVTNTGKRTLKSFRFMEGEEPEFMGNIVILLACAAVGCAYKHFSSSK</sequence>
<feature type="region of interest" description="Disordered" evidence="2">
    <location>
        <begin position="48"/>
        <end position="70"/>
    </location>
</feature>
<dbReference type="Pfam" id="PF00170">
    <property type="entry name" value="bZIP_1"/>
    <property type="match status" value="1"/>
</dbReference>
<feature type="transmembrane region" description="Helical" evidence="3">
    <location>
        <begin position="132"/>
        <end position="150"/>
    </location>
</feature>
<evidence type="ECO:0000256" key="1">
    <source>
        <dbReference type="SAM" id="Coils"/>
    </source>
</evidence>
<name>A0AAU9J6Y4_9CILI</name>
<keyword evidence="3" id="KW-0812">Transmembrane</keyword>
<dbReference type="GO" id="GO:0003700">
    <property type="term" value="F:DNA-binding transcription factor activity"/>
    <property type="evidence" value="ECO:0007669"/>
    <property type="project" value="InterPro"/>
</dbReference>
<feature type="coiled-coil region" evidence="1">
    <location>
        <begin position="83"/>
        <end position="110"/>
    </location>
</feature>
<dbReference type="PROSITE" id="PS50217">
    <property type="entry name" value="BZIP"/>
    <property type="match status" value="1"/>
</dbReference>
<dbReference type="CDD" id="cd14686">
    <property type="entry name" value="bZIP"/>
    <property type="match status" value="1"/>
</dbReference>
<gene>
    <name evidence="5" type="ORF">BSTOLATCC_MIC29628</name>
</gene>
<evidence type="ECO:0000313" key="5">
    <source>
        <dbReference type="EMBL" id="CAG9321714.1"/>
    </source>
</evidence>
<keyword evidence="1" id="KW-0175">Coiled coil</keyword>
<organism evidence="5 6">
    <name type="scientific">Blepharisma stoltei</name>
    <dbReference type="NCBI Taxonomy" id="1481888"/>
    <lineage>
        <taxon>Eukaryota</taxon>
        <taxon>Sar</taxon>
        <taxon>Alveolata</taxon>
        <taxon>Ciliophora</taxon>
        <taxon>Postciliodesmatophora</taxon>
        <taxon>Heterotrichea</taxon>
        <taxon>Heterotrichida</taxon>
        <taxon>Blepharismidae</taxon>
        <taxon>Blepharisma</taxon>
    </lineage>
</organism>
<dbReference type="SUPFAM" id="SSF57959">
    <property type="entry name" value="Leucine zipper domain"/>
    <property type="match status" value="1"/>
</dbReference>
<evidence type="ECO:0000259" key="4">
    <source>
        <dbReference type="PROSITE" id="PS50217"/>
    </source>
</evidence>
<reference evidence="5" key="1">
    <citation type="submission" date="2021-09" db="EMBL/GenBank/DDBJ databases">
        <authorList>
            <consortium name="AG Swart"/>
            <person name="Singh M."/>
            <person name="Singh A."/>
            <person name="Seah K."/>
            <person name="Emmerich C."/>
        </authorList>
    </citation>
    <scope>NUCLEOTIDE SEQUENCE</scope>
    <source>
        <strain evidence="5">ATCC30299</strain>
    </source>
</reference>
<keyword evidence="3" id="KW-0472">Membrane</keyword>
<feature type="domain" description="BZIP" evidence="4">
    <location>
        <begin position="51"/>
        <end position="114"/>
    </location>
</feature>
<dbReference type="EMBL" id="CAJZBQ010000029">
    <property type="protein sequence ID" value="CAG9321714.1"/>
    <property type="molecule type" value="Genomic_DNA"/>
</dbReference>
<evidence type="ECO:0000256" key="3">
    <source>
        <dbReference type="SAM" id="Phobius"/>
    </source>
</evidence>
<feature type="transmembrane region" description="Helical" evidence="3">
    <location>
        <begin position="178"/>
        <end position="198"/>
    </location>
</feature>
<evidence type="ECO:0000313" key="6">
    <source>
        <dbReference type="Proteomes" id="UP001162131"/>
    </source>
</evidence>
<dbReference type="InterPro" id="IPR046347">
    <property type="entry name" value="bZIP_sf"/>
</dbReference>
<keyword evidence="3" id="KW-1133">Transmembrane helix</keyword>
<protein>
    <recommendedName>
        <fullName evidence="4">BZIP domain-containing protein</fullName>
    </recommendedName>
</protein>
<dbReference type="AlphaFoldDB" id="A0AAU9J6Y4"/>
<accession>A0AAU9J6Y4</accession>
<dbReference type="Proteomes" id="UP001162131">
    <property type="component" value="Unassembled WGS sequence"/>
</dbReference>
<proteinExistence type="predicted"/>